<protein>
    <submittedName>
        <fullName evidence="2">Uncharacterized protein</fullName>
    </submittedName>
</protein>
<dbReference type="EMBL" id="CAJNOO010014064">
    <property type="protein sequence ID" value="CAF1514276.1"/>
    <property type="molecule type" value="Genomic_DNA"/>
</dbReference>
<dbReference type="AlphaFoldDB" id="A0A820I9F5"/>
<comment type="caution">
    <text evidence="2">The sequence shown here is derived from an EMBL/GenBank/DDBJ whole genome shotgun (WGS) entry which is preliminary data.</text>
</comment>
<name>A0A820I9F5_9BILA</name>
<dbReference type="Proteomes" id="UP000663823">
    <property type="component" value="Unassembled WGS sequence"/>
</dbReference>
<organism evidence="2 3">
    <name type="scientific">Rotaria sordida</name>
    <dbReference type="NCBI Taxonomy" id="392033"/>
    <lineage>
        <taxon>Eukaryota</taxon>
        <taxon>Metazoa</taxon>
        <taxon>Spiralia</taxon>
        <taxon>Gnathifera</taxon>
        <taxon>Rotifera</taxon>
        <taxon>Eurotatoria</taxon>
        <taxon>Bdelloidea</taxon>
        <taxon>Philodinida</taxon>
        <taxon>Philodinidae</taxon>
        <taxon>Rotaria</taxon>
    </lineage>
</organism>
<proteinExistence type="predicted"/>
<evidence type="ECO:0000313" key="2">
    <source>
        <dbReference type="EMBL" id="CAF4307659.1"/>
    </source>
</evidence>
<dbReference type="EMBL" id="CAJOAX010049221">
    <property type="protein sequence ID" value="CAF4307659.1"/>
    <property type="molecule type" value="Genomic_DNA"/>
</dbReference>
<gene>
    <name evidence="2" type="ORF">OTI717_LOCUS42248</name>
    <name evidence="1" type="ORF">RFH988_LOCUS39153</name>
</gene>
<dbReference type="Proteomes" id="UP000663882">
    <property type="component" value="Unassembled WGS sequence"/>
</dbReference>
<evidence type="ECO:0000313" key="3">
    <source>
        <dbReference type="Proteomes" id="UP000663823"/>
    </source>
</evidence>
<reference evidence="2" key="1">
    <citation type="submission" date="2021-02" db="EMBL/GenBank/DDBJ databases">
        <authorList>
            <person name="Nowell W R."/>
        </authorList>
    </citation>
    <scope>NUCLEOTIDE SEQUENCE</scope>
</reference>
<feature type="non-terminal residue" evidence="2">
    <location>
        <position position="1"/>
    </location>
</feature>
<accession>A0A820I9F5</accession>
<evidence type="ECO:0000313" key="1">
    <source>
        <dbReference type="EMBL" id="CAF1514276.1"/>
    </source>
</evidence>
<sequence length="53" mass="6117">NCEMESFHILINADIIISMKEFFTYVIPSDDETKSNQLMELNNLQLNLPSPSK</sequence>